<dbReference type="AlphaFoldDB" id="A0A0V0QXR6"/>
<gene>
    <name evidence="1" type="ORF">PPERSA_09349</name>
</gene>
<evidence type="ECO:0000313" key="2">
    <source>
        <dbReference type="Proteomes" id="UP000054937"/>
    </source>
</evidence>
<evidence type="ECO:0000313" key="1">
    <source>
        <dbReference type="EMBL" id="KRX07135.1"/>
    </source>
</evidence>
<proteinExistence type="predicted"/>
<keyword evidence="2" id="KW-1185">Reference proteome</keyword>
<dbReference type="InParanoid" id="A0A0V0QXR6"/>
<name>A0A0V0QXR6_PSEPJ</name>
<accession>A0A0V0QXR6</accession>
<dbReference type="Proteomes" id="UP000054937">
    <property type="component" value="Unassembled WGS sequence"/>
</dbReference>
<organism evidence="1 2">
    <name type="scientific">Pseudocohnilembus persalinus</name>
    <name type="common">Ciliate</name>
    <dbReference type="NCBI Taxonomy" id="266149"/>
    <lineage>
        <taxon>Eukaryota</taxon>
        <taxon>Sar</taxon>
        <taxon>Alveolata</taxon>
        <taxon>Ciliophora</taxon>
        <taxon>Intramacronucleata</taxon>
        <taxon>Oligohymenophorea</taxon>
        <taxon>Scuticociliatia</taxon>
        <taxon>Philasterida</taxon>
        <taxon>Pseudocohnilembidae</taxon>
        <taxon>Pseudocohnilembus</taxon>
    </lineage>
</organism>
<dbReference type="EMBL" id="LDAU01000087">
    <property type="protein sequence ID" value="KRX07135.1"/>
    <property type="molecule type" value="Genomic_DNA"/>
</dbReference>
<sequence>MIIPHIEINITQIFDIFSNLQMARSQQFFPYLQRLFQAIFRFRCNSSVALAQLGYQSGLVYVVKFTVNKFLKILYYLTFLQPLHSPFARQAFPMFSSNYAYSEVSSPL</sequence>
<comment type="caution">
    <text evidence="1">The sequence shown here is derived from an EMBL/GenBank/DDBJ whole genome shotgun (WGS) entry which is preliminary data.</text>
</comment>
<reference evidence="1 2" key="1">
    <citation type="journal article" date="2015" name="Sci. Rep.">
        <title>Genome of the facultative scuticociliatosis pathogen Pseudocohnilembus persalinus provides insight into its virulence through horizontal gene transfer.</title>
        <authorList>
            <person name="Xiong J."/>
            <person name="Wang G."/>
            <person name="Cheng J."/>
            <person name="Tian M."/>
            <person name="Pan X."/>
            <person name="Warren A."/>
            <person name="Jiang C."/>
            <person name="Yuan D."/>
            <person name="Miao W."/>
        </authorList>
    </citation>
    <scope>NUCLEOTIDE SEQUENCE [LARGE SCALE GENOMIC DNA]</scope>
    <source>
        <strain evidence="1">36N120E</strain>
    </source>
</reference>
<protein>
    <submittedName>
        <fullName evidence="1">Uncharacterized protein</fullName>
    </submittedName>
</protein>